<dbReference type="SUPFAM" id="SSF160582">
    <property type="entry name" value="MbtH-like"/>
    <property type="match status" value="1"/>
</dbReference>
<comment type="caution">
    <text evidence="2">The sequence shown here is derived from an EMBL/GenBank/DDBJ whole genome shotgun (WGS) entry which is preliminary data.</text>
</comment>
<dbReference type="Proteomes" id="UP001168380">
    <property type="component" value="Unassembled WGS sequence"/>
</dbReference>
<feature type="domain" description="MbtH-like" evidence="1">
    <location>
        <begin position="1"/>
        <end position="50"/>
    </location>
</feature>
<organism evidence="2 3">
    <name type="scientific">Gilvimarinus algae</name>
    <dbReference type="NCBI Taxonomy" id="3058037"/>
    <lineage>
        <taxon>Bacteria</taxon>
        <taxon>Pseudomonadati</taxon>
        <taxon>Pseudomonadota</taxon>
        <taxon>Gammaproteobacteria</taxon>
        <taxon>Cellvibrionales</taxon>
        <taxon>Cellvibrionaceae</taxon>
        <taxon>Gilvimarinus</taxon>
    </lineage>
</organism>
<dbReference type="PANTHER" id="PTHR38444">
    <property type="entry name" value="ENTEROBACTIN BIOSYNTHESIS PROTEIN YBDZ"/>
    <property type="match status" value="1"/>
</dbReference>
<name>A0ABT8TBR9_9GAMM</name>
<dbReference type="InterPro" id="IPR037407">
    <property type="entry name" value="MLP_fam"/>
</dbReference>
<keyword evidence="3" id="KW-1185">Reference proteome</keyword>
<dbReference type="Gene3D" id="3.90.820.10">
    <property type="entry name" value="Structural Genomics, Unknown Function 30-nov-00 1gh9 Mol_id"/>
    <property type="match status" value="1"/>
</dbReference>
<gene>
    <name evidence="2" type="ORF">QWI16_05130</name>
</gene>
<proteinExistence type="predicted"/>
<dbReference type="PANTHER" id="PTHR38444:SF1">
    <property type="entry name" value="ENTEROBACTIN BIOSYNTHESIS PROTEIN YBDZ"/>
    <property type="match status" value="1"/>
</dbReference>
<dbReference type="RefSeq" id="WP_302711679.1">
    <property type="nucleotide sequence ID" value="NZ_JAULRT010000035.1"/>
</dbReference>
<evidence type="ECO:0000313" key="2">
    <source>
        <dbReference type="EMBL" id="MDO3381547.1"/>
    </source>
</evidence>
<dbReference type="InterPro" id="IPR038020">
    <property type="entry name" value="MbtH-like_sf"/>
</dbReference>
<dbReference type="Pfam" id="PF03621">
    <property type="entry name" value="MbtH"/>
    <property type="match status" value="1"/>
</dbReference>
<evidence type="ECO:0000259" key="1">
    <source>
        <dbReference type="SMART" id="SM00923"/>
    </source>
</evidence>
<sequence>MEWDDDTVFTVVVNAEEQYSIWPADRALPLGWTAVGKEGTKDECLAYIEEIWQDMRPLSLRQRMELE</sequence>
<dbReference type="SMART" id="SM00923">
    <property type="entry name" value="MbtH"/>
    <property type="match status" value="1"/>
</dbReference>
<accession>A0ABT8TBR9</accession>
<evidence type="ECO:0000313" key="3">
    <source>
        <dbReference type="Proteomes" id="UP001168380"/>
    </source>
</evidence>
<dbReference type="InterPro" id="IPR005153">
    <property type="entry name" value="MbtH-like_dom"/>
</dbReference>
<reference evidence="2" key="1">
    <citation type="submission" date="2023-07" db="EMBL/GenBank/DDBJ databases">
        <title>Gilvimarinus algae sp. nov., isolated from the surface of Kelp.</title>
        <authorList>
            <person name="Sun Y.Y."/>
            <person name="Gong Y."/>
            <person name="Du Z.J."/>
        </authorList>
    </citation>
    <scope>NUCLEOTIDE SEQUENCE</scope>
    <source>
        <strain evidence="2">SDUM040014</strain>
    </source>
</reference>
<protein>
    <submittedName>
        <fullName evidence="2">MbtH family protein</fullName>
    </submittedName>
</protein>
<dbReference type="EMBL" id="JAULRT010000035">
    <property type="protein sequence ID" value="MDO3381547.1"/>
    <property type="molecule type" value="Genomic_DNA"/>
</dbReference>